<evidence type="ECO:0000256" key="3">
    <source>
        <dbReference type="ARBA" id="ARBA00023163"/>
    </source>
</evidence>
<evidence type="ECO:0000256" key="1">
    <source>
        <dbReference type="ARBA" id="ARBA00023015"/>
    </source>
</evidence>
<dbReference type="InterPro" id="IPR019734">
    <property type="entry name" value="TPR_rpt"/>
</dbReference>
<dbReference type="EMBL" id="AMCI01003098">
    <property type="protein sequence ID" value="EJX01080.1"/>
    <property type="molecule type" value="Genomic_DNA"/>
</dbReference>
<dbReference type="PROSITE" id="PS50005">
    <property type="entry name" value="TPR"/>
    <property type="match status" value="1"/>
</dbReference>
<evidence type="ECO:0000259" key="5">
    <source>
        <dbReference type="PROSITE" id="PS01124"/>
    </source>
</evidence>
<keyword evidence="2" id="KW-0238">DNA-binding</keyword>
<dbReference type="Pfam" id="PF12833">
    <property type="entry name" value="HTH_18"/>
    <property type="match status" value="1"/>
</dbReference>
<feature type="transmembrane region" description="Helical" evidence="4">
    <location>
        <begin position="426"/>
        <end position="443"/>
    </location>
</feature>
<name>J9GMM9_9ZZZZ</name>
<dbReference type="SMART" id="SM00342">
    <property type="entry name" value="HTH_ARAC"/>
    <property type="match status" value="1"/>
</dbReference>
<keyword evidence="4" id="KW-0472">Membrane</keyword>
<accession>J9GMM9</accession>
<dbReference type="InterPro" id="IPR018060">
    <property type="entry name" value="HTH_AraC"/>
</dbReference>
<dbReference type="Gene3D" id="1.25.40.10">
    <property type="entry name" value="Tetratricopeptide repeat domain"/>
    <property type="match status" value="2"/>
</dbReference>
<dbReference type="SMART" id="SM00028">
    <property type="entry name" value="TPR"/>
    <property type="match status" value="4"/>
</dbReference>
<dbReference type="GO" id="GO:0043565">
    <property type="term" value="F:sequence-specific DNA binding"/>
    <property type="evidence" value="ECO:0007669"/>
    <property type="project" value="InterPro"/>
</dbReference>
<dbReference type="InterPro" id="IPR018062">
    <property type="entry name" value="HTH_AraC-typ_CS"/>
</dbReference>
<dbReference type="PANTHER" id="PTHR43280:SF29">
    <property type="entry name" value="ARAC-FAMILY TRANSCRIPTIONAL REGULATOR"/>
    <property type="match status" value="1"/>
</dbReference>
<keyword evidence="4" id="KW-1133">Transmembrane helix</keyword>
<dbReference type="InterPro" id="IPR011990">
    <property type="entry name" value="TPR-like_helical_dom_sf"/>
</dbReference>
<dbReference type="SUPFAM" id="SSF48452">
    <property type="entry name" value="TPR-like"/>
    <property type="match status" value="2"/>
</dbReference>
<dbReference type="PROSITE" id="PS00041">
    <property type="entry name" value="HTH_ARAC_FAMILY_1"/>
    <property type="match status" value="1"/>
</dbReference>
<keyword evidence="1" id="KW-0805">Transcription regulation</keyword>
<organism evidence="6">
    <name type="scientific">gut metagenome</name>
    <dbReference type="NCBI Taxonomy" id="749906"/>
    <lineage>
        <taxon>unclassified sequences</taxon>
        <taxon>metagenomes</taxon>
        <taxon>organismal metagenomes</taxon>
    </lineage>
</organism>
<dbReference type="Gene3D" id="1.10.10.60">
    <property type="entry name" value="Homeodomain-like"/>
    <property type="match status" value="2"/>
</dbReference>
<protein>
    <submittedName>
        <fullName evidence="6">Transcriptional regulator, AraC family</fullName>
    </submittedName>
</protein>
<dbReference type="SUPFAM" id="SSF46689">
    <property type="entry name" value="Homeodomain-like"/>
    <property type="match status" value="1"/>
</dbReference>
<dbReference type="InterPro" id="IPR009057">
    <property type="entry name" value="Homeodomain-like_sf"/>
</dbReference>
<evidence type="ECO:0000256" key="4">
    <source>
        <dbReference type="SAM" id="Phobius"/>
    </source>
</evidence>
<sequence length="614" mass="72199">MQRYGFFLNLQTFEHFFLKKLLYLHPNRVKPMNLKTIFLLFLLCIPFCALAQKRPATLERQLEILRKEPAQPEALKFLCQYYLNQGHYSKTITYAEILKKTANKTNNPLLRLYAHLFLSQAQILSGREKVAQKNLNLSLELAHQLNNDSALCVTYNQWGLYEANINTDYYEALRWLYQGIQLAQRNHLQESYATLLGDLAHIYYLKKDTTGLDYARECYELGHSMQHPFLIYKGAIQSAYHYFLKKQNQSALSFIREAETLMRDNDFYDQAHTYNLFGDILYDMGEYTEARLYFQKALRNKQAAQTSSVVYAHLGCARVWMKQHQYAEAIPLLKQGIAISKARVNAIHRNELYENLSACHEALGHYDEALQNYKIFRLENESQFNKLKERDLSELRFRYDSERQQNLIQQGKLEVLKKEQRIQQQSFILVLIVIVLSLLYTLYRRKNKLYLSIVKQNQEAIKRESELNRRIHVLEAQTKSTPPAPEKYASSSLTTEKSLEIFQTLERIMREEKVYRDNTLTKDKLAERLGTNRTYLSRIINEQAQLTFTHYVNRFRIEEAIRRLSDPHDNIPLKALSAELGFNSISTFYNLFQASVGMTPTQYRNKVIELQKGQ</sequence>
<gene>
    <name evidence="6" type="ORF">EVA_10790</name>
</gene>
<dbReference type="Pfam" id="PF13374">
    <property type="entry name" value="TPR_10"/>
    <property type="match status" value="1"/>
</dbReference>
<feature type="domain" description="HTH araC/xylS-type" evidence="5">
    <location>
        <begin position="499"/>
        <end position="606"/>
    </location>
</feature>
<evidence type="ECO:0000256" key="2">
    <source>
        <dbReference type="ARBA" id="ARBA00023125"/>
    </source>
</evidence>
<comment type="caution">
    <text evidence="6">The sequence shown here is derived from an EMBL/GenBank/DDBJ whole genome shotgun (WGS) entry which is preliminary data.</text>
</comment>
<evidence type="ECO:0000313" key="6">
    <source>
        <dbReference type="EMBL" id="EJX01080.1"/>
    </source>
</evidence>
<dbReference type="PANTHER" id="PTHR43280">
    <property type="entry name" value="ARAC-FAMILY TRANSCRIPTIONAL REGULATOR"/>
    <property type="match status" value="1"/>
</dbReference>
<keyword evidence="3" id="KW-0804">Transcription</keyword>
<reference evidence="6" key="1">
    <citation type="journal article" date="2012" name="PLoS ONE">
        <title>Gene sets for utilization of primary and secondary nutrition supplies in the distal gut of endangered iberian lynx.</title>
        <authorList>
            <person name="Alcaide M."/>
            <person name="Messina E."/>
            <person name="Richter M."/>
            <person name="Bargiela R."/>
            <person name="Peplies J."/>
            <person name="Huws S.A."/>
            <person name="Newbold C.J."/>
            <person name="Golyshin P.N."/>
            <person name="Simon M.A."/>
            <person name="Lopez G."/>
            <person name="Yakimov M.M."/>
            <person name="Ferrer M."/>
        </authorList>
    </citation>
    <scope>NUCLEOTIDE SEQUENCE</scope>
</reference>
<keyword evidence="4" id="KW-0812">Transmembrane</keyword>
<proteinExistence type="predicted"/>
<dbReference type="PROSITE" id="PS01124">
    <property type="entry name" value="HTH_ARAC_FAMILY_2"/>
    <property type="match status" value="1"/>
</dbReference>
<dbReference type="GO" id="GO:0003700">
    <property type="term" value="F:DNA-binding transcription factor activity"/>
    <property type="evidence" value="ECO:0007669"/>
    <property type="project" value="InterPro"/>
</dbReference>
<dbReference type="AlphaFoldDB" id="J9GMM9"/>